<comment type="caution">
    <text evidence="2">The sequence shown here is derived from an EMBL/GenBank/DDBJ whole genome shotgun (WGS) entry which is preliminary data.</text>
</comment>
<accession>A0AAD3H0Q5</accession>
<sequence>MVLRRPDHWYLHYAPHFTDPTGKFASDKILRTLAQERATSHQRLIRINKSYRQHFQNKRHPLRNDMPPTLITSEMLRCPLCNTSSNSATTLHLHLQCTDPSIHKDRIKHIYKINETLEELDLVTQYMIASIYPMTCNTTAPVWEFSTFLRTAIDRTSLITPLTKDQRTEYIATGVYPPFEDLLPSPTPDWTDHTLLPRNKTPTLAHETYLLGPPDTDIPEYPTTHLHVISLLGLLPINTHLAIHEYFHMLLQKYASAAHENANARDLHSKRHLHLSYITDKLALEAVDVQEDNEQAFHKLRQLLNQYKDTDDLGTILRDRFLLLLRRLTQKSVKLQQTIANTLRKEHHNQPTPQEDQPSSKKSKKRKSTKPADTNNKRLKRTPISRHYSCHGPWCTLKKAISLPYTITDHKRICSQCDTMNLATTLSTTIIAHLVCQESALALILHYTSIDPTQYESMVISHRLSNLRIPLDEIREILSNVLSHTDTQQISPAITFLEKDDAQFVPPDNDLLQKILQLIAYACLITTDPHPTREFPPITPAHIHYVLDQATDFCACSHPKAAPHLHTHLCVYCSKLIPNKYRPHENRHKNATTCITCDKVLLYAKHSNTPCDICTMTAILIQRNPKATWISLIKTTTPSVLNHAKTTPYDYISHAISKCASSNTPSMTPADIYVPSVSTCAPPLESSEIDLDFVYQECYDDEPICENPLFRPCPPPTPFPQTYATPARPNAITITNLHLALHPALYNHNKRLHLHYKRPAFPRFDGIRPPAFGYYPEMFFDENVQALARAMPNLHIHKVSPTIIHPHKSYTNQDKDFPHTTVTWSHLEHPHLEPRDPNETLYPTPETFYLTFYPPVQSHSPFQIRLCFQVKDTDDHVINTRNIPSSDIVLYLQRREHPTLFTLTLLYLVVTLPPTFLNNDTVSNYMLTFPDNLRYLHRESTYLHAILHDERYCDALHLITAPWKITYTKTDPDYADHPNDRPNKHNPDNPNTKKQNKKR</sequence>
<dbReference type="AlphaFoldDB" id="A0AAD3H0Q5"/>
<protein>
    <submittedName>
        <fullName evidence="2">Uncharacterized protein</fullName>
    </submittedName>
</protein>
<organism evidence="2 3">
    <name type="scientific">Chaetoceros tenuissimus</name>
    <dbReference type="NCBI Taxonomy" id="426638"/>
    <lineage>
        <taxon>Eukaryota</taxon>
        <taxon>Sar</taxon>
        <taxon>Stramenopiles</taxon>
        <taxon>Ochrophyta</taxon>
        <taxon>Bacillariophyta</taxon>
        <taxon>Coscinodiscophyceae</taxon>
        <taxon>Chaetocerotophycidae</taxon>
        <taxon>Chaetocerotales</taxon>
        <taxon>Chaetocerotaceae</taxon>
        <taxon>Chaetoceros</taxon>
    </lineage>
</organism>
<keyword evidence="3" id="KW-1185">Reference proteome</keyword>
<proteinExistence type="predicted"/>
<evidence type="ECO:0000313" key="2">
    <source>
        <dbReference type="EMBL" id="GFH45798.1"/>
    </source>
</evidence>
<dbReference type="EMBL" id="BLLK01000022">
    <property type="protein sequence ID" value="GFH45798.1"/>
    <property type="molecule type" value="Genomic_DNA"/>
</dbReference>
<dbReference type="Proteomes" id="UP001054902">
    <property type="component" value="Unassembled WGS sequence"/>
</dbReference>
<name>A0AAD3H0Q5_9STRA</name>
<evidence type="ECO:0000313" key="3">
    <source>
        <dbReference type="Proteomes" id="UP001054902"/>
    </source>
</evidence>
<feature type="region of interest" description="Disordered" evidence="1">
    <location>
        <begin position="342"/>
        <end position="382"/>
    </location>
</feature>
<evidence type="ECO:0000256" key="1">
    <source>
        <dbReference type="SAM" id="MobiDB-lite"/>
    </source>
</evidence>
<reference evidence="2 3" key="1">
    <citation type="journal article" date="2021" name="Sci. Rep.">
        <title>The genome of the diatom Chaetoceros tenuissimus carries an ancient integrated fragment of an extant virus.</title>
        <authorList>
            <person name="Hongo Y."/>
            <person name="Kimura K."/>
            <person name="Takaki Y."/>
            <person name="Yoshida Y."/>
            <person name="Baba S."/>
            <person name="Kobayashi G."/>
            <person name="Nagasaki K."/>
            <person name="Hano T."/>
            <person name="Tomaru Y."/>
        </authorList>
    </citation>
    <scope>NUCLEOTIDE SEQUENCE [LARGE SCALE GENOMIC DNA]</scope>
    <source>
        <strain evidence="2 3">NIES-3715</strain>
    </source>
</reference>
<feature type="region of interest" description="Disordered" evidence="1">
    <location>
        <begin position="972"/>
        <end position="999"/>
    </location>
</feature>
<gene>
    <name evidence="2" type="ORF">CTEN210_02272</name>
</gene>
<feature type="compositionally biased region" description="Basic and acidic residues" evidence="1">
    <location>
        <begin position="972"/>
        <end position="987"/>
    </location>
</feature>